<dbReference type="InterPro" id="IPR007351">
    <property type="entry name" value="YjbR"/>
</dbReference>
<dbReference type="KEGG" id="cmah:C1I91_12945"/>
<protein>
    <submittedName>
        <fullName evidence="1">DNA-binding protein</fullName>
    </submittedName>
</protein>
<dbReference type="PANTHER" id="PTHR35145">
    <property type="entry name" value="CYTOPLASMIC PROTEIN-RELATED"/>
    <property type="match status" value="1"/>
</dbReference>
<organism evidence="1 2">
    <name type="scientific">Clostridium manihotivorum</name>
    <dbReference type="NCBI Taxonomy" id="2320868"/>
    <lineage>
        <taxon>Bacteria</taxon>
        <taxon>Bacillati</taxon>
        <taxon>Bacillota</taxon>
        <taxon>Clostridia</taxon>
        <taxon>Eubacteriales</taxon>
        <taxon>Clostridiaceae</taxon>
        <taxon>Clostridium</taxon>
    </lineage>
</organism>
<dbReference type="InterPro" id="IPR058532">
    <property type="entry name" value="YjbR/MT2646/Rv2570-like"/>
</dbReference>
<keyword evidence="2" id="KW-1185">Reference proteome</keyword>
<accession>A0A3R5UFK9</accession>
<dbReference type="RefSeq" id="WP_128213262.1">
    <property type="nucleotide sequence ID" value="NZ_CP025746.1"/>
</dbReference>
<dbReference type="OrthoDB" id="9789813at2"/>
<dbReference type="Pfam" id="PF04237">
    <property type="entry name" value="YjbR"/>
    <property type="match status" value="1"/>
</dbReference>
<keyword evidence="1" id="KW-0238">DNA-binding</keyword>
<evidence type="ECO:0000313" key="2">
    <source>
        <dbReference type="Proteomes" id="UP000286268"/>
    </source>
</evidence>
<evidence type="ECO:0000313" key="1">
    <source>
        <dbReference type="EMBL" id="QAA32474.1"/>
    </source>
</evidence>
<proteinExistence type="predicted"/>
<reference evidence="1 2" key="1">
    <citation type="submission" date="2018-01" db="EMBL/GenBank/DDBJ databases">
        <title>Genome Sequencing and Assembly of Anaerobacter polyendosporus strain CT4.</title>
        <authorList>
            <person name="Tachaapaikoon C."/>
            <person name="Sutheeworapong S."/>
            <person name="Jenjaroenpun P."/>
            <person name="Wongsurawat T."/>
            <person name="Nookeaw I."/>
            <person name="Cheawchanlertfa P."/>
            <person name="Kosugi A."/>
            <person name="Cheevadhanarak S."/>
            <person name="Ratanakhanokchai K."/>
        </authorList>
    </citation>
    <scope>NUCLEOTIDE SEQUENCE [LARGE SCALE GENOMIC DNA]</scope>
    <source>
        <strain evidence="1 2">CT4</strain>
    </source>
</reference>
<name>A0A3R5UFK9_9CLOT</name>
<dbReference type="Proteomes" id="UP000286268">
    <property type="component" value="Chromosome"/>
</dbReference>
<dbReference type="GO" id="GO:0003677">
    <property type="term" value="F:DNA binding"/>
    <property type="evidence" value="ECO:0007669"/>
    <property type="project" value="UniProtKB-KW"/>
</dbReference>
<dbReference type="PANTHER" id="PTHR35145:SF1">
    <property type="entry name" value="CYTOPLASMIC PROTEIN"/>
    <property type="match status" value="1"/>
</dbReference>
<sequence length="122" mass="14664">MKYQWLDEFCLSKQGVVKDYKEEWEATRYRIRDKMFLMIGGDKYSKPIISVKCEPEFGEFLRKEYEHIVPGYHMNKKHWNSVYFEGDVPDDVLKQMINMSYSLVFNGFSKKLQEEILDKNAD</sequence>
<dbReference type="Gene3D" id="3.90.1150.30">
    <property type="match status" value="1"/>
</dbReference>
<dbReference type="SUPFAM" id="SSF142906">
    <property type="entry name" value="YjbR-like"/>
    <property type="match status" value="1"/>
</dbReference>
<dbReference type="EMBL" id="CP025746">
    <property type="protein sequence ID" value="QAA32474.1"/>
    <property type="molecule type" value="Genomic_DNA"/>
</dbReference>
<gene>
    <name evidence="1" type="ORF">C1I91_12945</name>
</gene>
<dbReference type="InterPro" id="IPR038056">
    <property type="entry name" value="YjbR-like_sf"/>
</dbReference>
<dbReference type="AlphaFoldDB" id="A0A3R5UFK9"/>